<evidence type="ECO:0000313" key="2">
    <source>
        <dbReference type="Proteomes" id="UP000051804"/>
    </source>
</evidence>
<dbReference type="Proteomes" id="UP000051804">
    <property type="component" value="Unassembled WGS sequence"/>
</dbReference>
<dbReference type="EMBL" id="AZDJ01000002">
    <property type="protein sequence ID" value="KRK74089.1"/>
    <property type="molecule type" value="Genomic_DNA"/>
</dbReference>
<evidence type="ECO:0008006" key="3">
    <source>
        <dbReference type="Google" id="ProtNLM"/>
    </source>
</evidence>
<dbReference type="InterPro" id="IPR013785">
    <property type="entry name" value="Aldolase_TIM"/>
</dbReference>
<dbReference type="STRING" id="1291734.FD02_GL001412"/>
<dbReference type="GO" id="GO:0016052">
    <property type="term" value="P:carbohydrate catabolic process"/>
    <property type="evidence" value="ECO:0007669"/>
    <property type="project" value="InterPro"/>
</dbReference>
<comment type="caution">
    <text evidence="1">The sequence shown here is derived from an EMBL/GenBank/DDBJ whole genome shotgun (WGS) entry which is preliminary data.</text>
</comment>
<dbReference type="PATRIC" id="fig|1291734.4.peg.1453"/>
<dbReference type="PANTHER" id="PTHR43053">
    <property type="entry name" value="GLYCOSIDASE FAMILY 31"/>
    <property type="match status" value="1"/>
</dbReference>
<proteinExistence type="predicted"/>
<organism evidence="1 2">
    <name type="scientific">Lacticaseibacillus nasuensis JCM 17158</name>
    <dbReference type="NCBI Taxonomy" id="1291734"/>
    <lineage>
        <taxon>Bacteria</taxon>
        <taxon>Bacillati</taxon>
        <taxon>Bacillota</taxon>
        <taxon>Bacilli</taxon>
        <taxon>Lactobacillales</taxon>
        <taxon>Lactobacillaceae</taxon>
        <taxon>Lacticaseibacillus</taxon>
    </lineage>
</organism>
<dbReference type="InterPro" id="IPR050985">
    <property type="entry name" value="Alpha-glycosidase_related"/>
</dbReference>
<dbReference type="GO" id="GO:0004557">
    <property type="term" value="F:alpha-galactosidase activity"/>
    <property type="evidence" value="ECO:0007669"/>
    <property type="project" value="InterPro"/>
</dbReference>
<reference evidence="1 2" key="1">
    <citation type="journal article" date="2015" name="Genome Announc.">
        <title>Expanding the biotechnology potential of lactobacilli through comparative genomics of 213 strains and associated genera.</title>
        <authorList>
            <person name="Sun Z."/>
            <person name="Harris H.M."/>
            <person name="McCann A."/>
            <person name="Guo C."/>
            <person name="Argimon S."/>
            <person name="Zhang W."/>
            <person name="Yang X."/>
            <person name="Jeffery I.B."/>
            <person name="Cooney J.C."/>
            <person name="Kagawa T.F."/>
            <person name="Liu W."/>
            <person name="Song Y."/>
            <person name="Salvetti E."/>
            <person name="Wrobel A."/>
            <person name="Rasinkangas P."/>
            <person name="Parkhill J."/>
            <person name="Rea M.C."/>
            <person name="O'Sullivan O."/>
            <person name="Ritari J."/>
            <person name="Douillard F.P."/>
            <person name="Paul Ross R."/>
            <person name="Yang R."/>
            <person name="Briner A.E."/>
            <person name="Felis G.E."/>
            <person name="de Vos W.M."/>
            <person name="Barrangou R."/>
            <person name="Klaenhammer T.R."/>
            <person name="Caufield P.W."/>
            <person name="Cui Y."/>
            <person name="Zhang H."/>
            <person name="O'Toole P.W."/>
        </authorList>
    </citation>
    <scope>NUCLEOTIDE SEQUENCE [LARGE SCALE GENOMIC DNA]</scope>
    <source>
        <strain evidence="1 2">JCM 17158</strain>
    </source>
</reference>
<evidence type="ECO:0000313" key="1">
    <source>
        <dbReference type="EMBL" id="KRK74089.1"/>
    </source>
</evidence>
<protein>
    <recommendedName>
        <fullName evidence="3">Alpha-galactosidase</fullName>
    </recommendedName>
</protein>
<dbReference type="CDD" id="cd14791">
    <property type="entry name" value="GH36"/>
    <property type="match status" value="1"/>
</dbReference>
<keyword evidence="2" id="KW-1185">Reference proteome</keyword>
<accession>A0A0R1JZB8</accession>
<dbReference type="Gene3D" id="3.20.20.70">
    <property type="entry name" value="Aldolase class I"/>
    <property type="match status" value="1"/>
</dbReference>
<dbReference type="InterPro" id="IPR002252">
    <property type="entry name" value="Glyco_hydro_36"/>
</dbReference>
<dbReference type="AlphaFoldDB" id="A0A0R1JZB8"/>
<name>A0A0R1JZB8_9LACO</name>
<dbReference type="SUPFAM" id="SSF51445">
    <property type="entry name" value="(Trans)glycosidases"/>
    <property type="match status" value="1"/>
</dbReference>
<sequence>MAKYLIRVKRMKLDILSSDTTVETQKMEPGLKLLIFSSPGEIIFDLTWPMFDIDGQWYPLKQFDNTIHPDWVGPVSISPHRSAPVVSYYNRQGENRLTVAHDGLTAITELGAGVHEEDGTLRVRISAKLDALTVRIDERPIEYQNAIREVVNWWQRGISNYPSVPSQRGTVFSTWYAYHQDISQVILEKLIPDLVELGIHTIILDDGWQTDDNHRGYAYTGDWDVAKSKFPDFGKLVSELHENGIKLVVWFSVPYVGMASRRWQEVTGRMLYELPEERCGVLDIRFQSVIDELIGQYLEFIDKYHVDGLKLDFIDAFRQASTSPVFDRGKMQYVTVEDGLLTLLSSLKEQVLQRNPNFFIEFRQSYIGPLMRQFANAFRVADCPYSAQTNHVEICDLRLLSGNTPVHSDMIMWHPDERPEAVALQLQATLFGVLQLSVPPARMTKNQRQVVQRHLSLIRKYQDVLQEGYLRPTHPELNYPMVYATMDDTTFVQLSGGDYPVALNTKHVVICNSSTTKSTRVICNPLAEYQVTITDCSGHLTRRMHLINQHEATLLQEVAGITTIDIL</sequence>
<dbReference type="Pfam" id="PF02065">
    <property type="entry name" value="Melibiase"/>
    <property type="match status" value="1"/>
</dbReference>
<gene>
    <name evidence="1" type="ORF">FD02_GL001412</name>
</gene>
<dbReference type="InterPro" id="IPR017853">
    <property type="entry name" value="GH"/>
</dbReference>